<protein>
    <submittedName>
        <fullName evidence="1">Uncharacterized protein</fullName>
    </submittedName>
</protein>
<dbReference type="KEGG" id="pcz:PCL1606_54350"/>
<organism evidence="1 2">
    <name type="scientific">Pseudomonas chlororaphis</name>
    <dbReference type="NCBI Taxonomy" id="587753"/>
    <lineage>
        <taxon>Bacteria</taxon>
        <taxon>Pseudomonadati</taxon>
        <taxon>Pseudomonadota</taxon>
        <taxon>Gammaproteobacteria</taxon>
        <taxon>Pseudomonadales</taxon>
        <taxon>Pseudomonadaceae</taxon>
        <taxon>Pseudomonas</taxon>
    </lineage>
</organism>
<evidence type="ECO:0000313" key="2">
    <source>
        <dbReference type="Proteomes" id="UP000032748"/>
    </source>
</evidence>
<evidence type="ECO:0000313" key="1">
    <source>
        <dbReference type="EMBL" id="AKA26880.1"/>
    </source>
</evidence>
<proteinExistence type="predicted"/>
<accession>A0A0D5Y749</accession>
<dbReference type="Proteomes" id="UP000032748">
    <property type="component" value="Chromosome"/>
</dbReference>
<name>A0A0D5Y749_9PSED</name>
<dbReference type="PATRIC" id="fig|587753.10.peg.5427"/>
<reference evidence="1 2" key="1">
    <citation type="journal article" date="2015" name="Mol. Plant Microbe Interact.">
        <title>Comparative Genomic Analysis of Pseudomonas chlororaphis PCL1606 Reveals New Insight into Antifungal Compounds Involved in Biocontrol.</title>
        <authorList>
            <person name="Calderon C.E."/>
            <person name="Ramos C."/>
            <person name="de Vicente A."/>
            <person name="Cazorla F.M."/>
        </authorList>
    </citation>
    <scope>NUCLEOTIDE SEQUENCE [LARGE SCALE GENOMIC DNA]</scope>
    <source>
        <strain evidence="1 2">PCL1606</strain>
    </source>
</reference>
<sequence length="39" mass="4189">MLAMAVVAALLILDGVHIRCCGNGHLWFRPYGGSLFTNA</sequence>
<dbReference type="EMBL" id="CP011110">
    <property type="protein sequence ID" value="AKA26880.1"/>
    <property type="molecule type" value="Genomic_DNA"/>
</dbReference>
<dbReference type="AlphaFoldDB" id="A0A0D5Y749"/>
<gene>
    <name evidence="1" type="ORF">PCL1606_54350</name>
</gene>